<protein>
    <submittedName>
        <fullName evidence="5">Putative Zinc finger family protein</fullName>
    </submittedName>
</protein>
<keyword evidence="6" id="KW-1185">Reference proteome</keyword>
<evidence type="ECO:0000256" key="2">
    <source>
        <dbReference type="SAM" id="MobiDB-lite"/>
    </source>
</evidence>
<keyword evidence="1" id="KW-0862">Zinc</keyword>
<dbReference type="SMART" id="SM00184">
    <property type="entry name" value="RING"/>
    <property type="match status" value="1"/>
</dbReference>
<dbReference type="SMART" id="SM00327">
    <property type="entry name" value="VWA"/>
    <property type="match status" value="1"/>
</dbReference>
<dbReference type="InterPro" id="IPR036465">
    <property type="entry name" value="vWFA_dom_sf"/>
</dbReference>
<dbReference type="SUPFAM" id="SSF53300">
    <property type="entry name" value="vWA-like"/>
    <property type="match status" value="1"/>
</dbReference>
<dbReference type="PROSITE" id="PS50234">
    <property type="entry name" value="VWFA"/>
    <property type="match status" value="1"/>
</dbReference>
<keyword evidence="1" id="KW-0863">Zinc-finger</keyword>
<dbReference type="PANTHER" id="PTHR10579:SF146">
    <property type="entry name" value="RING-TYPE DOMAIN-CONTAINING PROTEIN"/>
    <property type="match status" value="1"/>
</dbReference>
<dbReference type="CDD" id="cd23114">
    <property type="entry name" value="RING-H2_WAVH2"/>
    <property type="match status" value="1"/>
</dbReference>
<dbReference type="Pfam" id="PF14624">
    <property type="entry name" value="Vwaint"/>
    <property type="match status" value="1"/>
</dbReference>
<dbReference type="GO" id="GO:0008270">
    <property type="term" value="F:zinc ion binding"/>
    <property type="evidence" value="ECO:0007669"/>
    <property type="project" value="UniProtKB-KW"/>
</dbReference>
<keyword evidence="1" id="KW-0479">Metal-binding</keyword>
<dbReference type="AlphaFoldDB" id="A0A7J7CQA1"/>
<proteinExistence type="predicted"/>
<sequence>MAAMLRKLKKFLSFRSTSKADPNRAQATAEPDDNVGSSALRRARSSASTSSFTSRLSRSFSLLPSKKICAICLRTLRSGHGEAIFTAECSHTYHFNCITENIVHGNLRCPICRAEWKEIPFQAPSNVPDLRHNNFGRAGVSPYNGSPVDVYASGARHDPLPSNPPHLEPDIFSDDEALPTITAAPDSSCNSRAITLKAFPEYEAVSTSDFVSKFAVLVRITAPPLHNDAQCLNRAPVDLVLVLDLSGSMSSKLSLLKRAVHFIIQNLGPSDRLSLVTFSSTAKRILPLRRMSDSGREDAINAVNRLYCCGGTNIVEGLKKGIRVLEERRERNPVASITLLSDGKDTYSLSSKNQCNSEHNLDSSNPSQKLDYVKLLLASICCSNAASRDESQQPIIPVHTFGFGSQHDSTTMHAIADASSGTFSFIESIDILQDAFARCIGGLLSVVAQDVRITIKSVSPGVNIGSIPSGRYKSEIIDQGQQGVVDIENLYADEEKDFLIYLSIPVSSNVEGEQGSKPLSLLDLCCSHKSCVSMETVQVEGERVHILRPSFLSPMDKIVCLEVDRQKNRLLVAEAIANAQAMAELRDLDGAQAVLAEQRSALSTSASAQAGDALCNWLEAELREIQERMTSVQLYEQTGRAYALSGLSSHSWQRATTRGQTVIISGHGGNSNTNTTTSYETPSMVSMVSKSQVINLAHGAQSRRLNKSSSLSQTC</sequence>
<reference evidence="5 6" key="1">
    <citation type="journal article" date="2020" name="Nat. Commun.">
        <title>Genome of Tripterygium wilfordii and identification of cytochrome P450 involved in triptolide biosynthesis.</title>
        <authorList>
            <person name="Tu L."/>
            <person name="Su P."/>
            <person name="Zhang Z."/>
            <person name="Gao L."/>
            <person name="Wang J."/>
            <person name="Hu T."/>
            <person name="Zhou J."/>
            <person name="Zhang Y."/>
            <person name="Zhao Y."/>
            <person name="Liu Y."/>
            <person name="Song Y."/>
            <person name="Tong Y."/>
            <person name="Lu Y."/>
            <person name="Yang J."/>
            <person name="Xu C."/>
            <person name="Jia M."/>
            <person name="Peters R.J."/>
            <person name="Huang L."/>
            <person name="Gao W."/>
        </authorList>
    </citation>
    <scope>NUCLEOTIDE SEQUENCE [LARGE SCALE GENOMIC DNA]</scope>
    <source>
        <strain evidence="6">cv. XIE 37</strain>
        <tissue evidence="5">Leaf</tissue>
    </source>
</reference>
<dbReference type="SUPFAM" id="SSF57850">
    <property type="entry name" value="RING/U-box"/>
    <property type="match status" value="1"/>
</dbReference>
<name>A0A7J7CQA1_TRIWF</name>
<dbReference type="EMBL" id="JAAARO010000014">
    <property type="protein sequence ID" value="KAF5736231.1"/>
    <property type="molecule type" value="Genomic_DNA"/>
</dbReference>
<evidence type="ECO:0000259" key="3">
    <source>
        <dbReference type="PROSITE" id="PS50089"/>
    </source>
</evidence>
<dbReference type="InParanoid" id="A0A7J7CQA1"/>
<dbReference type="Gene3D" id="3.40.50.410">
    <property type="entry name" value="von Willebrand factor, type A domain"/>
    <property type="match status" value="1"/>
</dbReference>
<evidence type="ECO:0000256" key="1">
    <source>
        <dbReference type="PROSITE-ProRule" id="PRU00175"/>
    </source>
</evidence>
<dbReference type="OrthoDB" id="687730at2759"/>
<evidence type="ECO:0000313" key="6">
    <source>
        <dbReference type="Proteomes" id="UP000593562"/>
    </source>
</evidence>
<gene>
    <name evidence="5" type="ORF">HS088_TW14G00367</name>
</gene>
<dbReference type="Proteomes" id="UP000593562">
    <property type="component" value="Unassembled WGS sequence"/>
</dbReference>
<feature type="region of interest" description="Disordered" evidence="2">
    <location>
        <begin position="19"/>
        <end position="42"/>
    </location>
</feature>
<comment type="caution">
    <text evidence="5">The sequence shown here is derived from an EMBL/GenBank/DDBJ whole genome shotgun (WGS) entry which is preliminary data.</text>
</comment>
<dbReference type="Gene3D" id="3.30.40.10">
    <property type="entry name" value="Zinc/RING finger domain, C3HC4 (zinc finger)"/>
    <property type="match status" value="1"/>
</dbReference>
<feature type="domain" description="RING-type" evidence="3">
    <location>
        <begin position="69"/>
        <end position="113"/>
    </location>
</feature>
<dbReference type="InterPro" id="IPR002035">
    <property type="entry name" value="VWF_A"/>
</dbReference>
<dbReference type="PROSITE" id="PS50089">
    <property type="entry name" value="ZF_RING_2"/>
    <property type="match status" value="1"/>
</dbReference>
<organism evidence="5 6">
    <name type="scientific">Tripterygium wilfordii</name>
    <name type="common">Thunder God vine</name>
    <dbReference type="NCBI Taxonomy" id="458696"/>
    <lineage>
        <taxon>Eukaryota</taxon>
        <taxon>Viridiplantae</taxon>
        <taxon>Streptophyta</taxon>
        <taxon>Embryophyta</taxon>
        <taxon>Tracheophyta</taxon>
        <taxon>Spermatophyta</taxon>
        <taxon>Magnoliopsida</taxon>
        <taxon>eudicotyledons</taxon>
        <taxon>Gunneridae</taxon>
        <taxon>Pentapetalae</taxon>
        <taxon>rosids</taxon>
        <taxon>fabids</taxon>
        <taxon>Celastrales</taxon>
        <taxon>Celastraceae</taxon>
        <taxon>Tripterygium</taxon>
    </lineage>
</organism>
<dbReference type="InterPro" id="IPR001841">
    <property type="entry name" value="Znf_RING"/>
</dbReference>
<feature type="domain" description="VWFA" evidence="4">
    <location>
        <begin position="238"/>
        <end position="440"/>
    </location>
</feature>
<evidence type="ECO:0000313" key="5">
    <source>
        <dbReference type="EMBL" id="KAF5736231.1"/>
    </source>
</evidence>
<dbReference type="Pfam" id="PF17123">
    <property type="entry name" value="zf-RING_11"/>
    <property type="match status" value="1"/>
</dbReference>
<accession>A0A7J7CQA1</accession>
<dbReference type="InterPro" id="IPR051266">
    <property type="entry name" value="CLCR"/>
</dbReference>
<dbReference type="InterPro" id="IPR032838">
    <property type="entry name" value="Vwaint_dom"/>
</dbReference>
<evidence type="ECO:0000259" key="4">
    <source>
        <dbReference type="PROSITE" id="PS50234"/>
    </source>
</evidence>
<dbReference type="Pfam" id="PF00092">
    <property type="entry name" value="VWA"/>
    <property type="match status" value="1"/>
</dbReference>
<dbReference type="PANTHER" id="PTHR10579">
    <property type="entry name" value="CALCIUM-ACTIVATED CHLORIDE CHANNEL REGULATOR"/>
    <property type="match status" value="1"/>
</dbReference>
<dbReference type="InterPro" id="IPR013083">
    <property type="entry name" value="Znf_RING/FYVE/PHD"/>
</dbReference>